<feature type="non-terminal residue" evidence="1">
    <location>
        <position position="41"/>
    </location>
</feature>
<evidence type="ECO:0000313" key="1">
    <source>
        <dbReference type="EMBL" id="OQV13582.1"/>
    </source>
</evidence>
<name>A0A1W0WEH8_HYPEX</name>
<sequence>GEYRSAPVFVVPRELLQLRRLRDARLLPPAKLQSPNAAHVL</sequence>
<comment type="caution">
    <text evidence="1">The sequence shown here is derived from an EMBL/GenBank/DDBJ whole genome shotgun (WGS) entry which is preliminary data.</text>
</comment>
<keyword evidence="2" id="KW-1185">Reference proteome</keyword>
<evidence type="ECO:0000313" key="2">
    <source>
        <dbReference type="Proteomes" id="UP000192578"/>
    </source>
</evidence>
<feature type="non-terminal residue" evidence="1">
    <location>
        <position position="1"/>
    </location>
</feature>
<gene>
    <name evidence="1" type="ORF">BV898_20158</name>
</gene>
<proteinExistence type="predicted"/>
<dbReference type="Proteomes" id="UP000192578">
    <property type="component" value="Unassembled WGS sequence"/>
</dbReference>
<reference evidence="2" key="1">
    <citation type="submission" date="2017-01" db="EMBL/GenBank/DDBJ databases">
        <title>Comparative genomics of anhydrobiosis in the tardigrade Hypsibius dujardini.</title>
        <authorList>
            <person name="Yoshida Y."/>
            <person name="Koutsovoulos G."/>
            <person name="Laetsch D."/>
            <person name="Stevens L."/>
            <person name="Kumar S."/>
            <person name="Horikawa D."/>
            <person name="Ishino K."/>
            <person name="Komine S."/>
            <person name="Tomita M."/>
            <person name="Blaxter M."/>
            <person name="Arakawa K."/>
        </authorList>
    </citation>
    <scope>NUCLEOTIDE SEQUENCE [LARGE SCALE GENOMIC DNA]</scope>
    <source>
        <strain evidence="2">Z151</strain>
    </source>
</reference>
<accession>A0A1W0WEH8</accession>
<protein>
    <submittedName>
        <fullName evidence="1">Uncharacterized protein</fullName>
    </submittedName>
</protein>
<organism evidence="1 2">
    <name type="scientific">Hypsibius exemplaris</name>
    <name type="common">Freshwater tardigrade</name>
    <dbReference type="NCBI Taxonomy" id="2072580"/>
    <lineage>
        <taxon>Eukaryota</taxon>
        <taxon>Metazoa</taxon>
        <taxon>Ecdysozoa</taxon>
        <taxon>Tardigrada</taxon>
        <taxon>Eutardigrada</taxon>
        <taxon>Parachela</taxon>
        <taxon>Hypsibioidea</taxon>
        <taxon>Hypsibiidae</taxon>
        <taxon>Hypsibius</taxon>
    </lineage>
</organism>
<dbReference type="EMBL" id="MTYJ01000121">
    <property type="protein sequence ID" value="OQV13582.1"/>
    <property type="molecule type" value="Genomic_DNA"/>
</dbReference>
<dbReference type="AlphaFoldDB" id="A0A1W0WEH8"/>